<dbReference type="STRING" id="84531.LA76x_0690"/>
<dbReference type="InterPro" id="IPR022642">
    <property type="entry name" value="CheR_C"/>
</dbReference>
<accession>A0A0S2F5S1</accession>
<evidence type="ECO:0000256" key="1">
    <source>
        <dbReference type="ARBA" id="ARBA00022603"/>
    </source>
</evidence>
<dbReference type="InterPro" id="IPR011990">
    <property type="entry name" value="TPR-like_helical_dom_sf"/>
</dbReference>
<dbReference type="SMART" id="SM00028">
    <property type="entry name" value="TPR"/>
    <property type="match status" value="1"/>
</dbReference>
<dbReference type="SMART" id="SM00138">
    <property type="entry name" value="MeTrc"/>
    <property type="match status" value="1"/>
</dbReference>
<sequence length="421" mass="45618">MKPGGFQQWLKDTMGLDASTIGPTVVERAVASRMTACGCKQLAEYWQALRASPLEQQELIEAVVVPETWFFRDTQAFSALSETYGLHWAVTHPGDRLRLLSLPCSTGEEPYTMAMALQDAGFPLERLSIDAVDISERALAKARRGLYGSNSFRGRELQFRERHFTTVAGGWQLPETVRSRVNFIQGNVLDVAFLPGEAVYDAIFCRNLLIYFDADTQIRTVGILKRLLRPQGLLFVGPAEAGLILSQGFASAQLPMAFAFRPPRADSGVAVSAAMLATTASALAGAAAKATTVKAIAKPRPLARPAPSASPVPTVAESAEALLDAAQRLADNGDFDRAAGSCQAYLQAQGPSARALYLLGLIEGAKGRNELAEDYFRKALYLQPQHEETLMHLALLLETRGDAAGGRVLRLRAQRSRRTAG</sequence>
<evidence type="ECO:0000256" key="2">
    <source>
        <dbReference type="ARBA" id="ARBA00022679"/>
    </source>
</evidence>
<dbReference type="PANTHER" id="PTHR24422:SF19">
    <property type="entry name" value="CHEMOTAXIS PROTEIN METHYLTRANSFERASE"/>
    <property type="match status" value="1"/>
</dbReference>
<dbReference type="PROSITE" id="PS50123">
    <property type="entry name" value="CHER"/>
    <property type="match status" value="1"/>
</dbReference>
<dbReference type="CDD" id="cd02440">
    <property type="entry name" value="AdoMet_MTases"/>
    <property type="match status" value="1"/>
</dbReference>
<dbReference type="PRINTS" id="PR00996">
    <property type="entry name" value="CHERMTFRASE"/>
</dbReference>
<dbReference type="PANTHER" id="PTHR24422">
    <property type="entry name" value="CHEMOTAXIS PROTEIN METHYLTRANSFERASE"/>
    <property type="match status" value="1"/>
</dbReference>
<dbReference type="SUPFAM" id="SSF47757">
    <property type="entry name" value="Chemotaxis receptor methyltransferase CheR, N-terminal domain"/>
    <property type="match status" value="1"/>
</dbReference>
<evidence type="ECO:0000259" key="5">
    <source>
        <dbReference type="PROSITE" id="PS50123"/>
    </source>
</evidence>
<evidence type="ECO:0000256" key="3">
    <source>
        <dbReference type="ARBA" id="ARBA00022691"/>
    </source>
</evidence>
<dbReference type="RefSeq" id="WP_057916591.1">
    <property type="nucleotide sequence ID" value="NZ_CP011129.1"/>
</dbReference>
<dbReference type="InterPro" id="IPR029063">
    <property type="entry name" value="SAM-dependent_MTases_sf"/>
</dbReference>
<name>A0A0S2F5S1_LYSAN</name>
<dbReference type="PROSITE" id="PS50005">
    <property type="entry name" value="TPR"/>
    <property type="match status" value="1"/>
</dbReference>
<evidence type="ECO:0000313" key="6">
    <source>
        <dbReference type="EMBL" id="ALN78851.1"/>
    </source>
</evidence>
<dbReference type="SUPFAM" id="SSF53335">
    <property type="entry name" value="S-adenosyl-L-methionine-dependent methyltransferases"/>
    <property type="match status" value="1"/>
</dbReference>
<keyword evidence="2 6" id="KW-0808">Transferase</keyword>
<dbReference type="Proteomes" id="UP000060787">
    <property type="component" value="Chromosome"/>
</dbReference>
<dbReference type="KEGG" id="lab:LA76x_0690"/>
<keyword evidence="4" id="KW-0802">TPR repeat</keyword>
<dbReference type="Gene3D" id="1.25.40.10">
    <property type="entry name" value="Tetratricopeptide repeat domain"/>
    <property type="match status" value="1"/>
</dbReference>
<dbReference type="InterPro" id="IPR019734">
    <property type="entry name" value="TPR_rpt"/>
</dbReference>
<gene>
    <name evidence="6" type="ORF">LA76x_0690</name>
</gene>
<dbReference type="EMBL" id="CP011129">
    <property type="protein sequence ID" value="ALN78851.1"/>
    <property type="molecule type" value="Genomic_DNA"/>
</dbReference>
<feature type="repeat" description="TPR" evidence="4">
    <location>
        <begin position="353"/>
        <end position="386"/>
    </location>
</feature>
<dbReference type="SUPFAM" id="SSF48452">
    <property type="entry name" value="TPR-like"/>
    <property type="match status" value="1"/>
</dbReference>
<dbReference type="AlphaFoldDB" id="A0A0S2F5S1"/>
<dbReference type="Gene3D" id="3.40.50.150">
    <property type="entry name" value="Vaccinia Virus protein VP39"/>
    <property type="match status" value="1"/>
</dbReference>
<organism evidence="6 7">
    <name type="scientific">Lysobacter antibioticus</name>
    <dbReference type="NCBI Taxonomy" id="84531"/>
    <lineage>
        <taxon>Bacteria</taxon>
        <taxon>Pseudomonadati</taxon>
        <taxon>Pseudomonadota</taxon>
        <taxon>Gammaproteobacteria</taxon>
        <taxon>Lysobacterales</taxon>
        <taxon>Lysobacteraceae</taxon>
        <taxon>Lysobacter</taxon>
    </lineage>
</organism>
<dbReference type="GO" id="GO:0008757">
    <property type="term" value="F:S-adenosylmethionine-dependent methyltransferase activity"/>
    <property type="evidence" value="ECO:0007669"/>
    <property type="project" value="InterPro"/>
</dbReference>
<reference evidence="6 7" key="1">
    <citation type="journal article" date="2015" name="BMC Genomics">
        <title>Comparative genomics and metabolic profiling of the genus Lysobacter.</title>
        <authorList>
            <person name="de Bruijn I."/>
            <person name="Cheng X."/>
            <person name="de Jager V."/>
            <person name="Exposito R.G."/>
            <person name="Watrous J."/>
            <person name="Patel N."/>
            <person name="Postma J."/>
            <person name="Dorrestein P.C."/>
            <person name="Kobayashi D."/>
            <person name="Raaijmakers J.M."/>
        </authorList>
    </citation>
    <scope>NUCLEOTIDE SEQUENCE [LARGE SCALE GENOMIC DNA]</scope>
    <source>
        <strain evidence="6 7">76</strain>
    </source>
</reference>
<proteinExistence type="predicted"/>
<dbReference type="InterPro" id="IPR050903">
    <property type="entry name" value="Bact_Chemotaxis_MeTrfase"/>
</dbReference>
<protein>
    <submittedName>
        <fullName evidence="6">CheR methyltransferase, SAM binding domain protein</fullName>
    </submittedName>
</protein>
<dbReference type="InterPro" id="IPR000780">
    <property type="entry name" value="CheR_MeTrfase"/>
</dbReference>
<dbReference type="Pfam" id="PF01739">
    <property type="entry name" value="CheR"/>
    <property type="match status" value="1"/>
</dbReference>
<keyword evidence="3" id="KW-0949">S-adenosyl-L-methionine</keyword>
<feature type="domain" description="CheR-type methyltransferase" evidence="5">
    <location>
        <begin position="6"/>
        <end position="241"/>
    </location>
</feature>
<dbReference type="GO" id="GO:0032259">
    <property type="term" value="P:methylation"/>
    <property type="evidence" value="ECO:0007669"/>
    <property type="project" value="UniProtKB-KW"/>
</dbReference>
<keyword evidence="7" id="KW-1185">Reference proteome</keyword>
<evidence type="ECO:0000256" key="4">
    <source>
        <dbReference type="PROSITE-ProRule" id="PRU00339"/>
    </source>
</evidence>
<dbReference type="Pfam" id="PF13181">
    <property type="entry name" value="TPR_8"/>
    <property type="match status" value="1"/>
</dbReference>
<evidence type="ECO:0000313" key="7">
    <source>
        <dbReference type="Proteomes" id="UP000060787"/>
    </source>
</evidence>
<dbReference type="PATRIC" id="fig|84531.8.peg.717"/>
<keyword evidence="1 6" id="KW-0489">Methyltransferase</keyword>